<dbReference type="SUPFAM" id="SSF52172">
    <property type="entry name" value="CheY-like"/>
    <property type="match status" value="1"/>
</dbReference>
<dbReference type="Gene3D" id="1.10.10.10">
    <property type="entry name" value="Winged helix-like DNA-binding domain superfamily/Winged helix DNA-binding domain"/>
    <property type="match status" value="1"/>
</dbReference>
<name>A0A4Z0XX90_9FIRM</name>
<keyword evidence="3" id="KW-1185">Reference proteome</keyword>
<dbReference type="OrthoDB" id="9808843at2"/>
<dbReference type="InterPro" id="IPR036388">
    <property type="entry name" value="WH-like_DNA-bd_sf"/>
</dbReference>
<evidence type="ECO:0000313" key="2">
    <source>
        <dbReference type="EMBL" id="TGJ76054.1"/>
    </source>
</evidence>
<dbReference type="AlphaFoldDB" id="A0A4Z0XX90"/>
<organism evidence="2 3">
    <name type="scientific">Caproiciproducens galactitolivorans</name>
    <dbReference type="NCBI Taxonomy" id="642589"/>
    <lineage>
        <taxon>Bacteria</taxon>
        <taxon>Bacillati</taxon>
        <taxon>Bacillota</taxon>
        <taxon>Clostridia</taxon>
        <taxon>Eubacteriales</taxon>
        <taxon>Acutalibacteraceae</taxon>
        <taxon>Caproiciproducens</taxon>
    </lineage>
</organism>
<dbReference type="Pfam" id="PF03861">
    <property type="entry name" value="ANTAR"/>
    <property type="match status" value="1"/>
</dbReference>
<dbReference type="EMBL" id="SRMQ01000008">
    <property type="protein sequence ID" value="TGJ76054.1"/>
    <property type="molecule type" value="Genomic_DNA"/>
</dbReference>
<dbReference type="GO" id="GO:0003723">
    <property type="term" value="F:RNA binding"/>
    <property type="evidence" value="ECO:0007669"/>
    <property type="project" value="InterPro"/>
</dbReference>
<evidence type="ECO:0000313" key="3">
    <source>
        <dbReference type="Proteomes" id="UP000297714"/>
    </source>
</evidence>
<dbReference type="RefSeq" id="WP_135659940.1">
    <property type="nucleotide sequence ID" value="NZ_SRMQ01000008.1"/>
</dbReference>
<dbReference type="InterPro" id="IPR005561">
    <property type="entry name" value="ANTAR"/>
</dbReference>
<comment type="caution">
    <text evidence="2">The sequence shown here is derived from an EMBL/GenBank/DDBJ whole genome shotgun (WGS) entry which is preliminary data.</text>
</comment>
<evidence type="ECO:0000259" key="1">
    <source>
        <dbReference type="PROSITE" id="PS50921"/>
    </source>
</evidence>
<gene>
    <name evidence="2" type="ORF">CAGA_17750</name>
</gene>
<sequence length="180" mass="20016">MSSILVANSNPDYARKIAAVLRAAGSNVSCVCTTGAQTIDFANRHYHGGVIVCSSKLRDMSALNLPEIIGLNYDFLFLLKSEQSNISGTLSCASLILPINRMDLISSVNMLLNLSDYTSLTVKKKLAQGDFDEKQVIEQAKNRIMERNHFTEPQAHRFMQKKSMNSGKRMIEIAMIILNM</sequence>
<reference evidence="2 3" key="1">
    <citation type="submission" date="2019-04" db="EMBL/GenBank/DDBJ databases">
        <authorList>
            <person name="Poehlein A."/>
            <person name="Bengelsdorf F.R."/>
            <person name="Duerre P."/>
            <person name="Daniel R."/>
        </authorList>
    </citation>
    <scope>NUCLEOTIDE SEQUENCE [LARGE SCALE GENOMIC DNA]</scope>
    <source>
        <strain evidence="2 3">BS-1</strain>
    </source>
</reference>
<dbReference type="PROSITE" id="PS50921">
    <property type="entry name" value="ANTAR"/>
    <property type="match status" value="1"/>
</dbReference>
<dbReference type="SMART" id="SM01012">
    <property type="entry name" value="ANTAR"/>
    <property type="match status" value="1"/>
</dbReference>
<proteinExistence type="predicted"/>
<dbReference type="InterPro" id="IPR011006">
    <property type="entry name" value="CheY-like_superfamily"/>
</dbReference>
<dbReference type="Proteomes" id="UP000297714">
    <property type="component" value="Unassembled WGS sequence"/>
</dbReference>
<feature type="domain" description="ANTAR" evidence="1">
    <location>
        <begin position="117"/>
        <end position="178"/>
    </location>
</feature>
<protein>
    <submittedName>
        <fullName evidence="2">ANTAR domain protein</fullName>
    </submittedName>
</protein>
<accession>A0A4Z0XX90</accession>